<dbReference type="OrthoDB" id="9787650at2"/>
<dbReference type="GO" id="GO:0006782">
    <property type="term" value="P:protoporphyrinogen IX biosynthetic process"/>
    <property type="evidence" value="ECO:0007669"/>
    <property type="project" value="UniProtKB-UniRule"/>
</dbReference>
<evidence type="ECO:0000256" key="9">
    <source>
        <dbReference type="RuleBase" id="RU366031"/>
    </source>
</evidence>
<dbReference type="STRING" id="180197.SAMN02982919_00617"/>
<evidence type="ECO:0000256" key="1">
    <source>
        <dbReference type="ARBA" id="ARBA00004772"/>
    </source>
</evidence>
<dbReference type="AlphaFoldDB" id="A0A1H9FQR3"/>
<evidence type="ECO:0000256" key="2">
    <source>
        <dbReference type="ARBA" id="ARBA00008133"/>
    </source>
</evidence>
<dbReference type="InterPro" id="IPR003754">
    <property type="entry name" value="4pyrrol_synth_uPrphyn_synth"/>
</dbReference>
<dbReference type="EMBL" id="FOGD01000001">
    <property type="protein sequence ID" value="SEQ40237.1"/>
    <property type="molecule type" value="Genomic_DNA"/>
</dbReference>
<keyword evidence="5 9" id="KW-0627">Porphyrin biosynthesis</keyword>
<dbReference type="Pfam" id="PF02602">
    <property type="entry name" value="HEM4"/>
    <property type="match status" value="1"/>
</dbReference>
<name>A0A1H9FQR3_9BURK</name>
<dbReference type="GO" id="GO:0004852">
    <property type="term" value="F:uroporphyrinogen-III synthase activity"/>
    <property type="evidence" value="ECO:0007669"/>
    <property type="project" value="UniProtKB-UniRule"/>
</dbReference>
<dbReference type="InterPro" id="IPR036108">
    <property type="entry name" value="4pyrrol_syn_uPrphyn_synt_sf"/>
</dbReference>
<dbReference type="EC" id="4.2.1.75" evidence="3 9"/>
<sequence length="267" mass="28186">MPPRILITRPQPEALQWVSALQARGLHALALPLLATHAPRDAATLTRLHSAQAQLSHYQAIMVVSGQAARHFFTPAVVQALAVQAGSGPSPRIWAPGPGTARVLAALGLAHGLIDQPAADAPQFDSEALWSQVRPQVQSGHRVLIVRGSDQEGTHEGSGRDWLAQQLQQQGAVVDKVVAYQRSAPIWTAAEQALAVQAASDGSLWLFSSSQAIAHLPTLLPAQLWQQAHALATHPRIAAAAQGLGFGTVAQCRPALKDVAASIESMP</sequence>
<proteinExistence type="inferred from homology"/>
<evidence type="ECO:0000256" key="7">
    <source>
        <dbReference type="ARBA" id="ARBA00040167"/>
    </source>
</evidence>
<dbReference type="CDD" id="cd06578">
    <property type="entry name" value="HemD"/>
    <property type="match status" value="1"/>
</dbReference>
<keyword evidence="4 9" id="KW-0456">Lyase</keyword>
<evidence type="ECO:0000256" key="5">
    <source>
        <dbReference type="ARBA" id="ARBA00023244"/>
    </source>
</evidence>
<dbReference type="PANTHER" id="PTHR38042">
    <property type="entry name" value="UROPORPHYRINOGEN-III SYNTHASE, CHLOROPLASTIC"/>
    <property type="match status" value="1"/>
</dbReference>
<evidence type="ECO:0000313" key="12">
    <source>
        <dbReference type="Proteomes" id="UP000199766"/>
    </source>
</evidence>
<comment type="similarity">
    <text evidence="2 9">Belongs to the uroporphyrinogen-III synthase family.</text>
</comment>
<dbReference type="InterPro" id="IPR039793">
    <property type="entry name" value="UROS/Hem4"/>
</dbReference>
<dbReference type="UniPathway" id="UPA00251">
    <property type="reaction ID" value="UER00320"/>
</dbReference>
<protein>
    <recommendedName>
        <fullName evidence="7 9">Uroporphyrinogen-III synthase</fullName>
        <ecNumber evidence="3 9">4.2.1.75</ecNumber>
    </recommendedName>
</protein>
<dbReference type="Gene3D" id="3.40.50.10090">
    <property type="match status" value="2"/>
</dbReference>
<evidence type="ECO:0000313" key="11">
    <source>
        <dbReference type="EMBL" id="SEQ40237.1"/>
    </source>
</evidence>
<dbReference type="GO" id="GO:0006780">
    <property type="term" value="P:uroporphyrinogen III biosynthetic process"/>
    <property type="evidence" value="ECO:0007669"/>
    <property type="project" value="UniProtKB-UniRule"/>
</dbReference>
<reference evidence="11 12" key="1">
    <citation type="submission" date="2016-10" db="EMBL/GenBank/DDBJ databases">
        <authorList>
            <person name="de Groot N.N."/>
        </authorList>
    </citation>
    <scope>NUCLEOTIDE SEQUENCE [LARGE SCALE GENOMIC DNA]</scope>
    <source>
        <strain evidence="11 12">ATCC 35958</strain>
    </source>
</reference>
<accession>A0A1H9FQR3</accession>
<evidence type="ECO:0000259" key="10">
    <source>
        <dbReference type="Pfam" id="PF02602"/>
    </source>
</evidence>
<comment type="catalytic activity">
    <reaction evidence="8 9">
        <text>hydroxymethylbilane = uroporphyrinogen III + H2O</text>
        <dbReference type="Rhea" id="RHEA:18965"/>
        <dbReference type="ChEBI" id="CHEBI:15377"/>
        <dbReference type="ChEBI" id="CHEBI:57308"/>
        <dbReference type="ChEBI" id="CHEBI:57845"/>
        <dbReference type="EC" id="4.2.1.75"/>
    </reaction>
</comment>
<evidence type="ECO:0000256" key="6">
    <source>
        <dbReference type="ARBA" id="ARBA00037589"/>
    </source>
</evidence>
<dbReference type="SUPFAM" id="SSF69618">
    <property type="entry name" value="HemD-like"/>
    <property type="match status" value="1"/>
</dbReference>
<gene>
    <name evidence="11" type="ORF">SAMN02982919_00617</name>
</gene>
<evidence type="ECO:0000256" key="8">
    <source>
        <dbReference type="ARBA" id="ARBA00048617"/>
    </source>
</evidence>
<evidence type="ECO:0000256" key="4">
    <source>
        <dbReference type="ARBA" id="ARBA00023239"/>
    </source>
</evidence>
<organism evidence="11 12">
    <name type="scientific">Giesbergeria anulus</name>
    <dbReference type="NCBI Taxonomy" id="180197"/>
    <lineage>
        <taxon>Bacteria</taxon>
        <taxon>Pseudomonadati</taxon>
        <taxon>Pseudomonadota</taxon>
        <taxon>Betaproteobacteria</taxon>
        <taxon>Burkholderiales</taxon>
        <taxon>Comamonadaceae</taxon>
        <taxon>Giesbergeria</taxon>
    </lineage>
</organism>
<keyword evidence="12" id="KW-1185">Reference proteome</keyword>
<feature type="domain" description="Tetrapyrrole biosynthesis uroporphyrinogen III synthase" evidence="10">
    <location>
        <begin position="17"/>
        <end position="250"/>
    </location>
</feature>
<dbReference type="Proteomes" id="UP000199766">
    <property type="component" value="Unassembled WGS sequence"/>
</dbReference>
<dbReference type="RefSeq" id="WP_091453167.1">
    <property type="nucleotide sequence ID" value="NZ_FOGD01000001.1"/>
</dbReference>
<dbReference type="PANTHER" id="PTHR38042:SF1">
    <property type="entry name" value="UROPORPHYRINOGEN-III SYNTHASE, CHLOROPLASTIC"/>
    <property type="match status" value="1"/>
</dbReference>
<evidence type="ECO:0000256" key="3">
    <source>
        <dbReference type="ARBA" id="ARBA00013109"/>
    </source>
</evidence>
<comment type="pathway">
    <text evidence="1 9">Porphyrin-containing compound metabolism; protoporphyrin-IX biosynthesis; coproporphyrinogen-III from 5-aminolevulinate: step 3/4.</text>
</comment>
<comment type="function">
    <text evidence="6 9">Catalyzes cyclization of the linear tetrapyrrole, hydroxymethylbilane, to the macrocyclic uroporphyrinogen III.</text>
</comment>